<sequence>TEYPTLRRPGPDTYIQTRSVAVG</sequence>
<name>A0A815UJ96_9BILA</name>
<evidence type="ECO:0000313" key="2">
    <source>
        <dbReference type="EMBL" id="CAF1517874.1"/>
    </source>
</evidence>
<dbReference type="Proteomes" id="UP000663823">
    <property type="component" value="Unassembled WGS sequence"/>
</dbReference>
<protein>
    <submittedName>
        <fullName evidence="2">Uncharacterized protein</fullName>
    </submittedName>
</protein>
<comment type="caution">
    <text evidence="2">The sequence shown here is derived from an EMBL/GenBank/DDBJ whole genome shotgun (WGS) entry which is preliminary data.</text>
</comment>
<dbReference type="Proteomes" id="UP000663882">
    <property type="component" value="Unassembled WGS sequence"/>
</dbReference>
<gene>
    <name evidence="3" type="ORF">OTI717_LOCUS43982</name>
    <name evidence="2" type="ORF">RFH988_LOCUS39234</name>
</gene>
<accession>A0A815UJ96</accession>
<organism evidence="2 4">
    <name type="scientific">Rotaria sordida</name>
    <dbReference type="NCBI Taxonomy" id="392033"/>
    <lineage>
        <taxon>Eukaryota</taxon>
        <taxon>Metazoa</taxon>
        <taxon>Spiralia</taxon>
        <taxon>Gnathifera</taxon>
        <taxon>Rotifera</taxon>
        <taxon>Eurotatoria</taxon>
        <taxon>Bdelloidea</taxon>
        <taxon>Philodinida</taxon>
        <taxon>Philodinidae</taxon>
        <taxon>Rotaria</taxon>
    </lineage>
</organism>
<dbReference type="EMBL" id="CAJOAX010068655">
    <property type="protein sequence ID" value="CAF4365563.1"/>
    <property type="molecule type" value="Genomic_DNA"/>
</dbReference>
<feature type="region of interest" description="Disordered" evidence="1">
    <location>
        <begin position="1"/>
        <end position="23"/>
    </location>
</feature>
<feature type="non-terminal residue" evidence="2">
    <location>
        <position position="1"/>
    </location>
</feature>
<evidence type="ECO:0000256" key="1">
    <source>
        <dbReference type="SAM" id="MobiDB-lite"/>
    </source>
</evidence>
<evidence type="ECO:0000313" key="4">
    <source>
        <dbReference type="Proteomes" id="UP000663882"/>
    </source>
</evidence>
<evidence type="ECO:0000313" key="3">
    <source>
        <dbReference type="EMBL" id="CAF4365563.1"/>
    </source>
</evidence>
<dbReference type="AlphaFoldDB" id="A0A815UJ96"/>
<proteinExistence type="predicted"/>
<reference evidence="2" key="1">
    <citation type="submission" date="2021-02" db="EMBL/GenBank/DDBJ databases">
        <authorList>
            <person name="Nowell W R."/>
        </authorList>
    </citation>
    <scope>NUCLEOTIDE SEQUENCE</scope>
</reference>
<feature type="compositionally biased region" description="Polar residues" evidence="1">
    <location>
        <begin position="14"/>
        <end position="23"/>
    </location>
</feature>
<dbReference type="EMBL" id="CAJNOO010015326">
    <property type="protein sequence ID" value="CAF1517874.1"/>
    <property type="molecule type" value="Genomic_DNA"/>
</dbReference>